<evidence type="ECO:0000313" key="1">
    <source>
        <dbReference type="EMBL" id="AGS53847.1"/>
    </source>
</evidence>
<name>A0A806KGX4_9BACT</name>
<accession>A0A806KGX4</accession>
<organism evidence="1">
    <name type="scientific">uncultured bacterium contig00054</name>
    <dbReference type="NCBI Taxonomy" id="1181538"/>
    <lineage>
        <taxon>Bacteria</taxon>
        <taxon>environmental samples</taxon>
    </lineage>
</organism>
<proteinExistence type="predicted"/>
<reference evidence="1" key="1">
    <citation type="submission" date="2012-03" db="EMBL/GenBank/DDBJ databases">
        <title>Functional metagenomics reveals considerable lignocellulase gene clusters in the gut microbiome of a wood-feeding higher termite.</title>
        <authorList>
            <person name="Liu N."/>
        </authorList>
    </citation>
    <scope>NUCLEOTIDE SEQUENCE</scope>
</reference>
<dbReference type="InterPro" id="IPR024269">
    <property type="entry name" value="DUF3791"/>
</dbReference>
<dbReference type="EMBL" id="JQ844253">
    <property type="protein sequence ID" value="AGS53847.1"/>
    <property type="molecule type" value="Genomic_DNA"/>
</dbReference>
<protein>
    <submittedName>
        <fullName evidence="1">Uncharacterized protein</fullName>
    </submittedName>
</protein>
<sequence>MDTKELEFAVFCIENIAEHLGLTGDEIYRLLTEKSDILDNYIIPCWDTLHTQGKEYILNDIVGLMKEKGLI</sequence>
<dbReference type="AlphaFoldDB" id="A0A806KGX4"/>
<dbReference type="Pfam" id="PF12668">
    <property type="entry name" value="DUF3791"/>
    <property type="match status" value="1"/>
</dbReference>